<dbReference type="AlphaFoldDB" id="A0A813EJM5"/>
<organism evidence="3 4">
    <name type="scientific">Polarella glacialis</name>
    <name type="common">Dinoflagellate</name>
    <dbReference type="NCBI Taxonomy" id="89957"/>
    <lineage>
        <taxon>Eukaryota</taxon>
        <taxon>Sar</taxon>
        <taxon>Alveolata</taxon>
        <taxon>Dinophyceae</taxon>
        <taxon>Suessiales</taxon>
        <taxon>Suessiaceae</taxon>
        <taxon>Polarella</taxon>
    </lineage>
</organism>
<reference evidence="3" key="1">
    <citation type="submission" date="2021-02" db="EMBL/GenBank/DDBJ databases">
        <authorList>
            <person name="Dougan E. K."/>
            <person name="Rhodes N."/>
            <person name="Thang M."/>
            <person name="Chan C."/>
        </authorList>
    </citation>
    <scope>NUCLEOTIDE SEQUENCE</scope>
</reference>
<comment type="caution">
    <text evidence="3">The sequence shown here is derived from an EMBL/GenBank/DDBJ whole genome shotgun (WGS) entry which is preliminary data.</text>
</comment>
<feature type="region of interest" description="Disordered" evidence="2">
    <location>
        <begin position="95"/>
        <end position="117"/>
    </location>
</feature>
<feature type="region of interest" description="Disordered" evidence="2">
    <location>
        <begin position="48"/>
        <end position="68"/>
    </location>
</feature>
<keyword evidence="1" id="KW-0067">ATP-binding</keyword>
<keyword evidence="4" id="KW-1185">Reference proteome</keyword>
<proteinExistence type="predicted"/>
<name>A0A813EJM5_POLGL</name>
<protein>
    <submittedName>
        <fullName evidence="3">Uncharacterized protein</fullName>
    </submittedName>
</protein>
<dbReference type="Proteomes" id="UP000654075">
    <property type="component" value="Unassembled WGS sequence"/>
</dbReference>
<feature type="region of interest" description="Disordered" evidence="2">
    <location>
        <begin position="1"/>
        <end position="22"/>
    </location>
</feature>
<dbReference type="InterPro" id="IPR017441">
    <property type="entry name" value="Protein_kinase_ATP_BS"/>
</dbReference>
<keyword evidence="1" id="KW-0547">Nucleotide-binding</keyword>
<evidence type="ECO:0000313" key="3">
    <source>
        <dbReference type="EMBL" id="CAE8598423.1"/>
    </source>
</evidence>
<feature type="compositionally biased region" description="Polar residues" evidence="2">
    <location>
        <begin position="105"/>
        <end position="117"/>
    </location>
</feature>
<accession>A0A813EJM5</accession>
<sequence>MGWGRSGDIGWGRSGDMGWGRSGDMGWVRSGDVGWGRSGDMGWGWLAPPLSPEPWSGASPRWGAAKQPLQPRLQVAHSGGQPMVMRPPPRSWQPPLSPTRGLVRQPSQSPTRLASISPTRVAVTRSVSQSPPSAPMQALAPELASGVSVLIGGCRCLITEPLGMGSFGVVWAAKCDLPAGSVCSSSLHEVAVKEIRCRSEVELSRA</sequence>
<dbReference type="OrthoDB" id="10604648at2759"/>
<feature type="binding site" evidence="1">
    <location>
        <position position="193"/>
    </location>
    <ligand>
        <name>ATP</name>
        <dbReference type="ChEBI" id="CHEBI:30616"/>
    </ligand>
</feature>
<gene>
    <name evidence="3" type="ORF">PGLA1383_LOCUS16831</name>
</gene>
<dbReference type="GO" id="GO:0005524">
    <property type="term" value="F:ATP binding"/>
    <property type="evidence" value="ECO:0007669"/>
    <property type="project" value="UniProtKB-UniRule"/>
</dbReference>
<evidence type="ECO:0000256" key="1">
    <source>
        <dbReference type="PROSITE-ProRule" id="PRU10141"/>
    </source>
</evidence>
<evidence type="ECO:0000313" key="4">
    <source>
        <dbReference type="Proteomes" id="UP000654075"/>
    </source>
</evidence>
<dbReference type="PROSITE" id="PS00107">
    <property type="entry name" value="PROTEIN_KINASE_ATP"/>
    <property type="match status" value="1"/>
</dbReference>
<evidence type="ECO:0000256" key="2">
    <source>
        <dbReference type="SAM" id="MobiDB-lite"/>
    </source>
</evidence>
<dbReference type="EMBL" id="CAJNNV010010256">
    <property type="protein sequence ID" value="CAE8598423.1"/>
    <property type="molecule type" value="Genomic_DNA"/>
</dbReference>
<feature type="non-terminal residue" evidence="3">
    <location>
        <position position="206"/>
    </location>
</feature>